<feature type="non-terminal residue" evidence="1">
    <location>
        <position position="1"/>
    </location>
</feature>
<keyword evidence="2" id="KW-1185">Reference proteome</keyword>
<gene>
    <name evidence="1" type="ORF">AMK59_5701</name>
</gene>
<sequence>EFTHIVLEKPKTIEDVSQLRDINNPLKELLKLVLTIKHQPQGELQLFSELQNPLRDLQIKLSDCVDAKIVPDEIPILETVGREFANIVNISKTKTLFDFTISDFQEPLSSLRNVIITVCSKAVLSEAPKSEESAIQKILEPLDGIIKAIITIESGVRDKIHILETVRKIMT</sequence>
<accession>A0A0T6B008</accession>
<name>A0A0T6B008_9SCAR</name>
<protein>
    <submittedName>
        <fullName evidence="1">Uncharacterized protein</fullName>
    </submittedName>
</protein>
<dbReference type="AlphaFoldDB" id="A0A0T6B008"/>
<evidence type="ECO:0000313" key="2">
    <source>
        <dbReference type="Proteomes" id="UP000051574"/>
    </source>
</evidence>
<feature type="non-terminal residue" evidence="1">
    <location>
        <position position="171"/>
    </location>
</feature>
<evidence type="ECO:0000313" key="1">
    <source>
        <dbReference type="EMBL" id="KRT80710.1"/>
    </source>
</evidence>
<dbReference type="OrthoDB" id="10688338at2759"/>
<reference evidence="1 2" key="1">
    <citation type="submission" date="2015-09" db="EMBL/GenBank/DDBJ databases">
        <title>Draft genome of the scarab beetle Oryctes borbonicus.</title>
        <authorList>
            <person name="Meyer J.M."/>
            <person name="Markov G.V."/>
            <person name="Baskaran P."/>
            <person name="Herrmann M."/>
            <person name="Sommer R.J."/>
            <person name="Roedelsperger C."/>
        </authorList>
    </citation>
    <scope>NUCLEOTIDE SEQUENCE [LARGE SCALE GENOMIC DNA]</scope>
    <source>
        <strain evidence="1">OB123</strain>
        <tissue evidence="1">Whole animal</tissue>
    </source>
</reference>
<dbReference type="EMBL" id="LJIG01016402">
    <property type="protein sequence ID" value="KRT80710.1"/>
    <property type="molecule type" value="Genomic_DNA"/>
</dbReference>
<comment type="caution">
    <text evidence="1">The sequence shown here is derived from an EMBL/GenBank/DDBJ whole genome shotgun (WGS) entry which is preliminary data.</text>
</comment>
<proteinExistence type="predicted"/>
<dbReference type="Proteomes" id="UP000051574">
    <property type="component" value="Unassembled WGS sequence"/>
</dbReference>
<organism evidence="1 2">
    <name type="scientific">Oryctes borbonicus</name>
    <dbReference type="NCBI Taxonomy" id="1629725"/>
    <lineage>
        <taxon>Eukaryota</taxon>
        <taxon>Metazoa</taxon>
        <taxon>Ecdysozoa</taxon>
        <taxon>Arthropoda</taxon>
        <taxon>Hexapoda</taxon>
        <taxon>Insecta</taxon>
        <taxon>Pterygota</taxon>
        <taxon>Neoptera</taxon>
        <taxon>Endopterygota</taxon>
        <taxon>Coleoptera</taxon>
        <taxon>Polyphaga</taxon>
        <taxon>Scarabaeiformia</taxon>
        <taxon>Scarabaeidae</taxon>
        <taxon>Dynastinae</taxon>
        <taxon>Oryctes</taxon>
    </lineage>
</organism>